<sequence>MAAIISTTSCAPNSSPEKRMNIKNLELDQKVEVISKQQQVLRDSILILKKEIDAIKHQ</sequence>
<accession>A0A929PUU6</accession>
<dbReference type="Proteomes" id="UP000622475">
    <property type="component" value="Unassembled WGS sequence"/>
</dbReference>
<keyword evidence="2" id="KW-1185">Reference proteome</keyword>
<name>A0A929PUU6_9SPHI</name>
<evidence type="ECO:0000313" key="2">
    <source>
        <dbReference type="Proteomes" id="UP000622475"/>
    </source>
</evidence>
<dbReference type="RefSeq" id="WP_194109526.1">
    <property type="nucleotide sequence ID" value="NZ_JADFFL010000001.1"/>
</dbReference>
<dbReference type="EMBL" id="JADFFL010000001">
    <property type="protein sequence ID" value="MBE9660321.1"/>
    <property type="molecule type" value="Genomic_DNA"/>
</dbReference>
<gene>
    <name evidence="1" type="ORF">IRJ16_00345</name>
</gene>
<evidence type="ECO:0000313" key="1">
    <source>
        <dbReference type="EMBL" id="MBE9660321.1"/>
    </source>
</evidence>
<proteinExistence type="predicted"/>
<protein>
    <submittedName>
        <fullName evidence="1">Uncharacterized protein</fullName>
    </submittedName>
</protein>
<reference evidence="1" key="1">
    <citation type="submission" date="2020-10" db="EMBL/GenBank/DDBJ databases">
        <title>Mucilaginibacter mali sp. nov., isolated from rhizosphere soil of apple orchard.</title>
        <authorList>
            <person name="Lee J.-S."/>
            <person name="Kim H.S."/>
            <person name="Kim J.-S."/>
        </authorList>
    </citation>
    <scope>NUCLEOTIDE SEQUENCE</scope>
    <source>
        <strain evidence="1">KCTC 22746</strain>
    </source>
</reference>
<dbReference type="AlphaFoldDB" id="A0A929PUU6"/>
<comment type="caution">
    <text evidence="1">The sequence shown here is derived from an EMBL/GenBank/DDBJ whole genome shotgun (WGS) entry which is preliminary data.</text>
</comment>
<organism evidence="1 2">
    <name type="scientific">Mucilaginibacter myungsuensis</name>
    <dbReference type="NCBI Taxonomy" id="649104"/>
    <lineage>
        <taxon>Bacteria</taxon>
        <taxon>Pseudomonadati</taxon>
        <taxon>Bacteroidota</taxon>
        <taxon>Sphingobacteriia</taxon>
        <taxon>Sphingobacteriales</taxon>
        <taxon>Sphingobacteriaceae</taxon>
        <taxon>Mucilaginibacter</taxon>
    </lineage>
</organism>